<evidence type="ECO:0000313" key="7">
    <source>
        <dbReference type="RefSeq" id="XP_010246911.1"/>
    </source>
</evidence>
<feature type="compositionally biased region" description="Polar residues" evidence="2">
    <location>
        <begin position="8"/>
        <end position="19"/>
    </location>
</feature>
<gene>
    <name evidence="5 6 7 8 9" type="primary">LOC104590082</name>
</gene>
<feature type="compositionally biased region" description="Low complexity" evidence="2">
    <location>
        <begin position="69"/>
        <end position="93"/>
    </location>
</feature>
<dbReference type="eggNOG" id="ENOG502QRQM">
    <property type="taxonomic scope" value="Eukaryota"/>
</dbReference>
<dbReference type="OrthoDB" id="1938127at2759"/>
<dbReference type="Pfam" id="PF24670">
    <property type="entry name" value="DUF7653"/>
    <property type="match status" value="1"/>
</dbReference>
<reference evidence="5 6" key="1">
    <citation type="submission" date="2025-04" db="UniProtKB">
        <authorList>
            <consortium name="RefSeq"/>
        </authorList>
    </citation>
    <scope>IDENTIFICATION</scope>
</reference>
<dbReference type="KEGG" id="nnu:104590082"/>
<feature type="region of interest" description="Disordered" evidence="2">
    <location>
        <begin position="204"/>
        <end position="245"/>
    </location>
</feature>
<evidence type="ECO:0000313" key="5">
    <source>
        <dbReference type="RefSeq" id="XP_010246909.1"/>
    </source>
</evidence>
<dbReference type="PANTHER" id="PTHR47491:SF5">
    <property type="entry name" value="CAP-GLY DOMAIN LINKER"/>
    <property type="match status" value="1"/>
</dbReference>
<feature type="compositionally biased region" description="Polar residues" evidence="2">
    <location>
        <begin position="205"/>
        <end position="215"/>
    </location>
</feature>
<dbReference type="RefSeq" id="XP_010246912.1">
    <property type="nucleotide sequence ID" value="XM_010248610.2"/>
</dbReference>
<feature type="region of interest" description="Disordered" evidence="2">
    <location>
        <begin position="8"/>
        <end position="27"/>
    </location>
</feature>
<dbReference type="AlphaFoldDB" id="A0A1U7Z7J8"/>
<evidence type="ECO:0000256" key="2">
    <source>
        <dbReference type="SAM" id="MobiDB-lite"/>
    </source>
</evidence>
<evidence type="ECO:0000313" key="6">
    <source>
        <dbReference type="RefSeq" id="XP_010246910.1"/>
    </source>
</evidence>
<evidence type="ECO:0000313" key="9">
    <source>
        <dbReference type="RefSeq" id="XP_010246913.1"/>
    </source>
</evidence>
<feature type="compositionally biased region" description="Polar residues" evidence="2">
    <location>
        <begin position="142"/>
        <end position="151"/>
    </location>
</feature>
<accession>A0A1U7Z7J8</accession>
<dbReference type="RefSeq" id="XP_010246913.1">
    <property type="nucleotide sequence ID" value="XM_010248611.2"/>
</dbReference>
<dbReference type="RefSeq" id="XP_010246911.1">
    <property type="nucleotide sequence ID" value="XM_010248609.2"/>
</dbReference>
<feature type="compositionally biased region" description="Polar residues" evidence="2">
    <location>
        <begin position="119"/>
        <end position="129"/>
    </location>
</feature>
<evidence type="ECO:0000313" key="8">
    <source>
        <dbReference type="RefSeq" id="XP_010246912.1"/>
    </source>
</evidence>
<feature type="coiled-coil region" evidence="1">
    <location>
        <begin position="441"/>
        <end position="602"/>
    </location>
</feature>
<feature type="compositionally biased region" description="Polar residues" evidence="2">
    <location>
        <begin position="227"/>
        <end position="237"/>
    </location>
</feature>
<dbReference type="RefSeq" id="XP_010246910.1">
    <property type="nucleotide sequence ID" value="XM_010248608.2"/>
</dbReference>
<feature type="compositionally biased region" description="Polar residues" evidence="2">
    <location>
        <begin position="94"/>
        <end position="112"/>
    </location>
</feature>
<name>A0A1U7Z7J8_NELNU</name>
<evidence type="ECO:0000259" key="3">
    <source>
        <dbReference type="Pfam" id="PF24670"/>
    </source>
</evidence>
<sequence length="974" mass="110910">MKKLFFFRSSTSINGNKNSVPPEPTDEKVYWETLENGINNEVNDKGVSRTKSPKVKPQKQFSGSPNSETSPGLSSLRRSRSYSSATSYSGSSGERNLTCISPNRSPLTSSNIMPLPSDYSDSCRSFNPEKQSKATRGGGAATQKTHGQENVDSPCLSRDYHENSSYVSKAIPLRCGSNHLTEPSTKVLDLYIDGELHNERILKPRNSSFQRNPPGTGSGCGWRPPRVQSTAPASPTCRSKERSRSYSFGEMRDIHDVFPTRNWTNGKFGSESPQELAKNVVERLSLVFPQKQEVNARDFIPGIPTTVEDVLEDYLDPHPTSSSDGVVQKSYPSAGCYKIINGEEMPGFEKQCYLLGDVSDGPYSVQMEDEDVELHRKAKEIEERFLLSSGELEQEHLLQDSGPSASVLFRTIRNLSTDCRNLAVELSTQLRCRITDRASAKEALRVAKVDLDSQTRRLEREKNELQAGLEKELDRRSNDWSCRLEKYQLEEQRLRERVRELAEQNVSLQREVSSLSGKETENRNRIVYSEQQLKDLMERVEQVNEENQALRKTLSDLQDKLRVVDADKKCIQRNYKEKENENKELQKAITRLQRTCAEQEKTIVGLRQGLEEEIKRKQFSEAFDNHVLKLQMEQVRLTGVEQFLRKEVESYRFEVESLQHENINLLDRLRSSGNVGTSSSFKLDQELFARIDCLQSKALLLLNESNQLCVKFLDFVKGKRGQILEGIEKGQADKSGLDDYFVVESDMKVQSLKRGTENLRRSLQTIAEVLHEKSKLTASESQSQCIDDGGLGELSGQDLEDDIEFMLKEQNLITRVLREKLCSKEMEIEQLQAEVATAVRNHDILGCQVQNALDALSSMAYKMKDLELQILEKDENINQLKCDLHECTKEVKITRGILPKISEERDSMLEEVKQFREMNMLLDAEVNLLKKKIEALEEDILLKEGQITILKDSLANRPYDILYDPKSMQEFTLD</sequence>
<protein>
    <submittedName>
        <fullName evidence="5 6">Centriolin isoform X1</fullName>
    </submittedName>
</protein>
<feature type="coiled-coil region" evidence="1">
    <location>
        <begin position="919"/>
        <end position="946"/>
    </location>
</feature>
<dbReference type="OMA" id="MWTRICC"/>
<proteinExistence type="predicted"/>
<evidence type="ECO:0000313" key="4">
    <source>
        <dbReference type="Proteomes" id="UP000189703"/>
    </source>
</evidence>
<dbReference type="STRING" id="4432.A0A1U7Z7J8"/>
<organism evidence="4 5">
    <name type="scientific">Nelumbo nucifera</name>
    <name type="common">Sacred lotus</name>
    <dbReference type="NCBI Taxonomy" id="4432"/>
    <lineage>
        <taxon>Eukaryota</taxon>
        <taxon>Viridiplantae</taxon>
        <taxon>Streptophyta</taxon>
        <taxon>Embryophyta</taxon>
        <taxon>Tracheophyta</taxon>
        <taxon>Spermatophyta</taxon>
        <taxon>Magnoliopsida</taxon>
        <taxon>Proteales</taxon>
        <taxon>Nelumbonaceae</taxon>
        <taxon>Nelumbo</taxon>
    </lineage>
</organism>
<dbReference type="GeneID" id="104590082"/>
<evidence type="ECO:0000256" key="1">
    <source>
        <dbReference type="SAM" id="Coils"/>
    </source>
</evidence>
<keyword evidence="1" id="KW-0175">Coiled coil</keyword>
<keyword evidence="4" id="KW-1185">Reference proteome</keyword>
<dbReference type="RefSeq" id="XP_010246909.1">
    <property type="nucleotide sequence ID" value="XM_010248607.2"/>
</dbReference>
<feature type="region of interest" description="Disordered" evidence="2">
    <location>
        <begin position="35"/>
        <end position="157"/>
    </location>
</feature>
<feature type="domain" description="DUF7653" evidence="3">
    <location>
        <begin position="642"/>
        <end position="774"/>
    </location>
</feature>
<dbReference type="InterPro" id="IPR056070">
    <property type="entry name" value="DUF7653"/>
</dbReference>
<dbReference type="PANTHER" id="PTHR47491">
    <property type="entry name" value="CAP-GLY DOMAIN LINKER"/>
    <property type="match status" value="1"/>
</dbReference>
<dbReference type="Proteomes" id="UP000189703">
    <property type="component" value="Unplaced"/>
</dbReference>
<feature type="compositionally biased region" description="Polar residues" evidence="2">
    <location>
        <begin position="59"/>
        <end position="68"/>
    </location>
</feature>
<feature type="coiled-coil region" evidence="1">
    <location>
        <begin position="863"/>
        <end position="890"/>
    </location>
</feature>